<feature type="compositionally biased region" description="Low complexity" evidence="1">
    <location>
        <begin position="337"/>
        <end position="358"/>
    </location>
</feature>
<feature type="region of interest" description="Disordered" evidence="1">
    <location>
        <begin position="244"/>
        <end position="268"/>
    </location>
</feature>
<feature type="compositionally biased region" description="Polar residues" evidence="1">
    <location>
        <begin position="259"/>
        <end position="268"/>
    </location>
</feature>
<keyword evidence="3" id="KW-1185">Reference proteome</keyword>
<feature type="compositionally biased region" description="Low complexity" evidence="1">
    <location>
        <begin position="505"/>
        <end position="526"/>
    </location>
</feature>
<organism evidence="2 3">
    <name type="scientific">Heterostelium pallidum (strain ATCC 26659 / Pp 5 / PN500)</name>
    <name type="common">Cellular slime mold</name>
    <name type="synonym">Polysphondylium pallidum</name>
    <dbReference type="NCBI Taxonomy" id="670386"/>
    <lineage>
        <taxon>Eukaryota</taxon>
        <taxon>Amoebozoa</taxon>
        <taxon>Evosea</taxon>
        <taxon>Eumycetozoa</taxon>
        <taxon>Dictyostelia</taxon>
        <taxon>Acytosteliales</taxon>
        <taxon>Acytosteliaceae</taxon>
        <taxon>Heterostelium</taxon>
    </lineage>
</organism>
<dbReference type="EMBL" id="ADBJ01000038">
    <property type="protein sequence ID" value="EFA78339.1"/>
    <property type="molecule type" value="Genomic_DNA"/>
</dbReference>
<feature type="compositionally biased region" description="Polar residues" evidence="1">
    <location>
        <begin position="381"/>
        <end position="390"/>
    </location>
</feature>
<feature type="compositionally biased region" description="Low complexity" evidence="1">
    <location>
        <begin position="442"/>
        <end position="454"/>
    </location>
</feature>
<evidence type="ECO:0000313" key="3">
    <source>
        <dbReference type="Proteomes" id="UP000001396"/>
    </source>
</evidence>
<dbReference type="AlphaFoldDB" id="D3BKA9"/>
<feature type="region of interest" description="Disordered" evidence="1">
    <location>
        <begin position="312"/>
        <end position="459"/>
    </location>
</feature>
<accession>D3BKA9</accession>
<feature type="region of interest" description="Disordered" evidence="1">
    <location>
        <begin position="479"/>
        <end position="559"/>
    </location>
</feature>
<dbReference type="GeneID" id="31364466"/>
<comment type="caution">
    <text evidence="2">The sequence shown here is derived from an EMBL/GenBank/DDBJ whole genome shotgun (WGS) entry which is preliminary data.</text>
</comment>
<proteinExistence type="predicted"/>
<feature type="compositionally biased region" description="Polar residues" evidence="1">
    <location>
        <begin position="486"/>
        <end position="497"/>
    </location>
</feature>
<dbReference type="RefSeq" id="XP_020430464.1">
    <property type="nucleotide sequence ID" value="XM_020579789.1"/>
</dbReference>
<protein>
    <submittedName>
        <fullName evidence="2">GATA-binding transcription factor</fullName>
    </submittedName>
</protein>
<feature type="compositionally biased region" description="Acidic residues" evidence="1">
    <location>
        <begin position="401"/>
        <end position="421"/>
    </location>
</feature>
<feature type="compositionally biased region" description="Basic and acidic residues" evidence="1">
    <location>
        <begin position="391"/>
        <end position="400"/>
    </location>
</feature>
<feature type="compositionally biased region" description="Acidic residues" evidence="1">
    <location>
        <begin position="316"/>
        <end position="327"/>
    </location>
</feature>
<dbReference type="InParanoid" id="D3BKA9"/>
<evidence type="ECO:0000313" key="2">
    <source>
        <dbReference type="EMBL" id="EFA78339.1"/>
    </source>
</evidence>
<feature type="compositionally biased region" description="Polar residues" evidence="1">
    <location>
        <begin position="428"/>
        <end position="441"/>
    </location>
</feature>
<sequence length="655" mass="75087">MNDFNLININIRSKELYQPIEEDLGRDGVVSLVKTYQLIEATVSPYQNVLFALREKLRLNLITAAAAEQDDSNNINHNQSNKKKKNSKKDKDNSKDNNSNYQYYFYIRNKKIEENQTFSDLNINNGDIIESYSNPLLMAMSIFQGYTANKTQKYYKFGVVPALNKIKTDLPYLGDNIELIRQHVPTINYKQLELQFSDYKLFDRNTIDPIGHFIRRCYKLLPEQELENIANTRASINIYGVIPDTPPQLSDTESEASEDATQPDPNSTAILAYTQTDTINKDGSSSTTNQKVYVVGKNKLLDYHFDESKIGKETIENVDDEEEEDIESTQPDYTGYDNNNDNDNNDNNDNSNNNNNSNFDEDIEATQPDTSIDDLDKEDACSTTDENNISVEKDIEKEMELDIQPTQEDDQSTQEDDQSTQEDDKQQPDSYIQSGTVTPTKSINSNNSDSGISNRPITPVDISKNKAIQLQLEIEQQIKQAHPQKQLEQQQTTSPPRNKNKLEDNNNNNNNIYNDSCNNNNNNSNHHNNKYKRIDFDNINTNNNNCSNNNNNSDSSSNNRFIQPITPLVNNNNNNNITLYSDSNNNNNNNYEKTPRKFEILMKDGRLLQSDSKSLYDQLKWIEKENLKWISYFPPNTVPLLPRPTFSDPPSFSSK</sequence>
<gene>
    <name evidence="2" type="ORF">PPL_08990</name>
</gene>
<feature type="compositionally biased region" description="Low complexity" evidence="1">
    <location>
        <begin position="538"/>
        <end position="559"/>
    </location>
</feature>
<name>D3BKA9_HETP5</name>
<evidence type="ECO:0000256" key="1">
    <source>
        <dbReference type="SAM" id="MobiDB-lite"/>
    </source>
</evidence>
<feature type="region of interest" description="Disordered" evidence="1">
    <location>
        <begin position="72"/>
        <end position="99"/>
    </location>
</feature>
<reference evidence="2 3" key="1">
    <citation type="journal article" date="2011" name="Genome Res.">
        <title>Phylogeny-wide analysis of social amoeba genomes highlights ancient origins for complex intercellular communication.</title>
        <authorList>
            <person name="Heidel A.J."/>
            <person name="Lawal H.M."/>
            <person name="Felder M."/>
            <person name="Schilde C."/>
            <person name="Helps N.R."/>
            <person name="Tunggal B."/>
            <person name="Rivero F."/>
            <person name="John U."/>
            <person name="Schleicher M."/>
            <person name="Eichinger L."/>
            <person name="Platzer M."/>
            <person name="Noegel A.A."/>
            <person name="Schaap P."/>
            <person name="Gloeckner G."/>
        </authorList>
    </citation>
    <scope>NUCLEOTIDE SEQUENCE [LARGE SCALE GENOMIC DNA]</scope>
    <source>
        <strain evidence="3">ATCC 26659 / Pp 5 / PN500</strain>
    </source>
</reference>
<dbReference type="Proteomes" id="UP000001396">
    <property type="component" value="Unassembled WGS sequence"/>
</dbReference>